<evidence type="ECO:0000256" key="1">
    <source>
        <dbReference type="SAM" id="Phobius"/>
    </source>
</evidence>
<evidence type="ECO:0008006" key="3">
    <source>
        <dbReference type="Google" id="ProtNLM"/>
    </source>
</evidence>
<dbReference type="AlphaFoldDB" id="A0A7C4KGH9"/>
<protein>
    <recommendedName>
        <fullName evidence="3">DUF1573 domain-containing protein</fullName>
    </recommendedName>
</protein>
<gene>
    <name evidence="2" type="ORF">ENT37_03295</name>
</gene>
<evidence type="ECO:0000313" key="2">
    <source>
        <dbReference type="EMBL" id="HGS20878.1"/>
    </source>
</evidence>
<comment type="caution">
    <text evidence="2">The sequence shown here is derived from an EMBL/GenBank/DDBJ whole genome shotgun (WGS) entry which is preliminary data.</text>
</comment>
<keyword evidence="1" id="KW-0472">Membrane</keyword>
<keyword evidence="1" id="KW-1133">Transmembrane helix</keyword>
<dbReference type="EMBL" id="DSYK01000170">
    <property type="protein sequence ID" value="HGS20878.1"/>
    <property type="molecule type" value="Genomic_DNA"/>
</dbReference>
<dbReference type="InterPro" id="IPR013783">
    <property type="entry name" value="Ig-like_fold"/>
</dbReference>
<sequence length="92" mass="9922">MTKKKTTQKNKFPVPLVALVGGGILLVAVALFFVFGNADGGGTPQLTVDQELIDYGDVTFNTPKTFSIKVTNTGDGVLRFKEKPYIQILEGC</sequence>
<accession>A0A7C4KGH9</accession>
<feature type="transmembrane region" description="Helical" evidence="1">
    <location>
        <begin position="12"/>
        <end position="35"/>
    </location>
</feature>
<dbReference type="Gene3D" id="2.60.40.10">
    <property type="entry name" value="Immunoglobulins"/>
    <property type="match status" value="1"/>
</dbReference>
<keyword evidence="1" id="KW-0812">Transmembrane</keyword>
<name>A0A7C4KGH9_9CHLR</name>
<reference evidence="2" key="1">
    <citation type="journal article" date="2020" name="mSystems">
        <title>Genome- and Community-Level Interaction Insights into Carbon Utilization and Element Cycling Functions of Hydrothermarchaeota in Hydrothermal Sediment.</title>
        <authorList>
            <person name="Zhou Z."/>
            <person name="Liu Y."/>
            <person name="Xu W."/>
            <person name="Pan J."/>
            <person name="Luo Z.H."/>
            <person name="Li M."/>
        </authorList>
    </citation>
    <scope>NUCLEOTIDE SEQUENCE [LARGE SCALE GENOMIC DNA]</scope>
    <source>
        <strain evidence="2">SpSt-573</strain>
    </source>
</reference>
<organism evidence="2">
    <name type="scientific">Anaerolinea thermolimosa</name>
    <dbReference type="NCBI Taxonomy" id="229919"/>
    <lineage>
        <taxon>Bacteria</taxon>
        <taxon>Bacillati</taxon>
        <taxon>Chloroflexota</taxon>
        <taxon>Anaerolineae</taxon>
        <taxon>Anaerolineales</taxon>
        <taxon>Anaerolineaceae</taxon>
        <taxon>Anaerolinea</taxon>
    </lineage>
</organism>
<proteinExistence type="predicted"/>